<gene>
    <name evidence="2" type="ORF">SAMN06265376_10458</name>
</gene>
<keyword evidence="3" id="KW-1185">Reference proteome</keyword>
<dbReference type="OrthoDB" id="1095452at2"/>
<evidence type="ECO:0000313" key="2">
    <source>
        <dbReference type="EMBL" id="SNR88948.1"/>
    </source>
</evidence>
<feature type="domain" description="TonB C-terminal" evidence="1">
    <location>
        <begin position="95"/>
        <end position="156"/>
    </location>
</feature>
<proteinExistence type="predicted"/>
<dbReference type="InterPro" id="IPR037682">
    <property type="entry name" value="TonB_C"/>
</dbReference>
<dbReference type="GO" id="GO:0055085">
    <property type="term" value="P:transmembrane transport"/>
    <property type="evidence" value="ECO:0007669"/>
    <property type="project" value="InterPro"/>
</dbReference>
<dbReference type="Gene3D" id="3.30.1150.10">
    <property type="match status" value="1"/>
</dbReference>
<protein>
    <submittedName>
        <fullName evidence="2">TonB protein C-terminal</fullName>
    </submittedName>
</protein>
<evidence type="ECO:0000313" key="3">
    <source>
        <dbReference type="Proteomes" id="UP000198379"/>
    </source>
</evidence>
<organism evidence="2 3">
    <name type="scientific">Dokdonia pacifica</name>
    <dbReference type="NCBI Taxonomy" id="1627892"/>
    <lineage>
        <taxon>Bacteria</taxon>
        <taxon>Pseudomonadati</taxon>
        <taxon>Bacteroidota</taxon>
        <taxon>Flavobacteriia</taxon>
        <taxon>Flavobacteriales</taxon>
        <taxon>Flavobacteriaceae</taxon>
        <taxon>Dokdonia</taxon>
    </lineage>
</organism>
<dbReference type="EMBL" id="FZNY01000004">
    <property type="protein sequence ID" value="SNR88948.1"/>
    <property type="molecule type" value="Genomic_DNA"/>
</dbReference>
<dbReference type="Pfam" id="PF03544">
    <property type="entry name" value="TonB_C"/>
    <property type="match status" value="1"/>
</dbReference>
<sequence length="158" mass="17967">MHKIALLLFIIFFIPINALLAQEDVEIIEITEETTPKDIPFAVVEKAPVYPGCFGDDNKKLKECLSYNISAIVSSNFDIKKVSKGLEPGKHYLYVVFKINKEGYVTNVKVRAPKEKSEKDFEKEVIRVMKKIPQMEPGQQKGKDVSVLYSLPISFETK</sequence>
<reference evidence="2 3" key="1">
    <citation type="submission" date="2017-06" db="EMBL/GenBank/DDBJ databases">
        <authorList>
            <person name="Kim H.J."/>
            <person name="Triplett B.A."/>
        </authorList>
    </citation>
    <scope>NUCLEOTIDE SEQUENCE [LARGE SCALE GENOMIC DNA]</scope>
    <source>
        <strain evidence="2 3">DSM 25597</strain>
    </source>
</reference>
<name>A0A239A1G6_9FLAO</name>
<dbReference type="SUPFAM" id="SSF74653">
    <property type="entry name" value="TolA/TonB C-terminal domain"/>
    <property type="match status" value="1"/>
</dbReference>
<dbReference type="Proteomes" id="UP000198379">
    <property type="component" value="Unassembled WGS sequence"/>
</dbReference>
<evidence type="ECO:0000259" key="1">
    <source>
        <dbReference type="Pfam" id="PF03544"/>
    </source>
</evidence>
<dbReference type="RefSeq" id="WP_089371883.1">
    <property type="nucleotide sequence ID" value="NZ_BMEP01000007.1"/>
</dbReference>
<accession>A0A239A1G6</accession>
<dbReference type="AlphaFoldDB" id="A0A239A1G6"/>